<dbReference type="InterPro" id="IPR042257">
    <property type="entry name" value="DGOK_C"/>
</dbReference>
<dbReference type="Pfam" id="PF05035">
    <property type="entry name" value="DGOK"/>
    <property type="match status" value="1"/>
</dbReference>
<accession>A0A8J8SM63</accession>
<geneLocation type="plasmid" evidence="1 2">
    <name>unnamed2</name>
</geneLocation>
<keyword evidence="2" id="KW-1185">Reference proteome</keyword>
<dbReference type="Proteomes" id="UP000679284">
    <property type="component" value="Plasmid unnamed2"/>
</dbReference>
<gene>
    <name evidence="1" type="ORF">GR316_12445</name>
</gene>
<dbReference type="GO" id="GO:0034194">
    <property type="term" value="P:D-galactonate catabolic process"/>
    <property type="evidence" value="ECO:0007669"/>
    <property type="project" value="InterPro"/>
</dbReference>
<proteinExistence type="predicted"/>
<keyword evidence="1" id="KW-0614">Plasmid</keyword>
<evidence type="ECO:0000313" key="2">
    <source>
        <dbReference type="Proteomes" id="UP000679284"/>
    </source>
</evidence>
<dbReference type="Gene3D" id="3.30.420.310">
    <property type="entry name" value="2-keto-3-deoxy-galactonokinase, C-terminal domain"/>
    <property type="match status" value="1"/>
</dbReference>
<dbReference type="AlphaFoldDB" id="A0A8J8SM63"/>
<sequence>MTSDHWIAADWGTTNLRLWAMRGAEVVHQRASARGMGGLNRTEFAQVLADETADWAEWTGAAIVACGMVGSRQGWHEAPYAKAPTLAQTPLANVPGTRVWITCGVSQDNPADVMRGEETQIAGLLAARADFEGVVCLPGTHTKWAHISAGEICSFQSFMTGEVFELLAGKSVLRHTVASSCATEEEAFDAAVNDALAQPHRAYGRLFQLRAGALIGDLSPETARSTLSGLLIGWELAGAKPYWLGQEVALIGAPALAALYARALRHQGVQVSEADAEAATLAGLHRAWKRIGETA</sequence>
<evidence type="ECO:0000313" key="1">
    <source>
        <dbReference type="EMBL" id="QUS37182.1"/>
    </source>
</evidence>
<dbReference type="RefSeq" id="WP_211785456.1">
    <property type="nucleotide sequence ID" value="NZ_CP047291.1"/>
</dbReference>
<name>A0A8J8SM63_9RHOB</name>
<organism evidence="1 2">
    <name type="scientific">Falsirhodobacter algicola</name>
    <dbReference type="NCBI Taxonomy" id="2692330"/>
    <lineage>
        <taxon>Bacteria</taxon>
        <taxon>Pseudomonadati</taxon>
        <taxon>Pseudomonadota</taxon>
        <taxon>Alphaproteobacteria</taxon>
        <taxon>Rhodobacterales</taxon>
        <taxon>Paracoccaceae</taxon>
        <taxon>Falsirhodobacter</taxon>
    </lineage>
</organism>
<dbReference type="KEGG" id="fap:GR316_12445"/>
<dbReference type="GO" id="GO:0008671">
    <property type="term" value="F:2-dehydro-3-deoxygalactonokinase activity"/>
    <property type="evidence" value="ECO:0007669"/>
    <property type="project" value="InterPro"/>
</dbReference>
<dbReference type="InterPro" id="IPR007729">
    <property type="entry name" value="DGOK"/>
</dbReference>
<protein>
    <submittedName>
        <fullName evidence="1">2-keto-3-deoxy-galactonokinase</fullName>
    </submittedName>
</protein>
<dbReference type="EMBL" id="CP047291">
    <property type="protein sequence ID" value="QUS37182.1"/>
    <property type="molecule type" value="Genomic_DNA"/>
</dbReference>
<dbReference type="InterPro" id="IPR042258">
    <property type="entry name" value="DGOK_N"/>
</dbReference>
<dbReference type="Gene3D" id="3.30.420.300">
    <property type="entry name" value="2-keto-3-deoxy-galactonokinase, substrate binding domain"/>
    <property type="match status" value="1"/>
</dbReference>
<reference evidence="1" key="1">
    <citation type="submission" date="2020-01" db="EMBL/GenBank/DDBJ databases">
        <authorList>
            <person name="Yang Y."/>
            <person name="Kwon Y.M."/>
        </authorList>
    </citation>
    <scope>NUCLEOTIDE SEQUENCE</scope>
    <source>
        <strain evidence="1">PG104</strain>
        <plasmid evidence="1">unnamed2</plasmid>
    </source>
</reference>